<evidence type="ECO:0000313" key="4">
    <source>
        <dbReference type="Proteomes" id="UP000321528"/>
    </source>
</evidence>
<evidence type="ECO:0000313" key="2">
    <source>
        <dbReference type="EMBL" id="TXK05131.1"/>
    </source>
</evidence>
<proteinExistence type="predicted"/>
<name>A0A418N9T1_9FLAO</name>
<evidence type="ECO:0000313" key="3">
    <source>
        <dbReference type="Proteomes" id="UP000284189"/>
    </source>
</evidence>
<dbReference type="RefSeq" id="WP_119639249.1">
    <property type="nucleotide sequence ID" value="NZ_QXFJ01000011.1"/>
</dbReference>
<accession>A0A418N9T1</accession>
<dbReference type="Proteomes" id="UP000284189">
    <property type="component" value="Unassembled WGS sequence"/>
</dbReference>
<comment type="caution">
    <text evidence="1">The sequence shown here is derived from an EMBL/GenBank/DDBJ whole genome shotgun (WGS) entry which is preliminary data.</text>
</comment>
<sequence length="260" mass="29966">MSKETPKSARIKLEADQITNDYVKIAQNTCNMLAFISSNLQGIPFKDIPPPPVFTSFNLGQIEYVGDKRIYLDMWLYNHGVNDIIKGVNLSLARANYFSDLMSLQGKKMTVKDYEEFEKKTNKKYLRKDLPALIESTGHLVTKPLKYSDHIISINNIRKCLEHRVGKVTEIDAKTEVEEKLVLKLKWIALQLSLVRNGKAIIIEKPGFKVERGEKIINGYVEKQRDFEIGEYIRLDLADFFQLALTGYLFVKHIADNFKF</sequence>
<dbReference type="AlphaFoldDB" id="A0A418N9T1"/>
<protein>
    <submittedName>
        <fullName evidence="1">Uncharacterized protein</fullName>
    </submittedName>
</protein>
<dbReference type="Proteomes" id="UP000321528">
    <property type="component" value="Unassembled WGS sequence"/>
</dbReference>
<keyword evidence="4" id="KW-1185">Reference proteome</keyword>
<evidence type="ECO:0000313" key="1">
    <source>
        <dbReference type="EMBL" id="RIV72630.1"/>
    </source>
</evidence>
<dbReference type="OrthoDB" id="8057447at2"/>
<reference evidence="2 4" key="2">
    <citation type="submission" date="2019-07" db="EMBL/GenBank/DDBJ databases">
        <title>Draft genome of two Muricauda strains isolated from deep sea.</title>
        <authorList>
            <person name="Sun C."/>
        </authorList>
    </citation>
    <scope>NUCLEOTIDE SEQUENCE [LARGE SCALE GENOMIC DNA]</scope>
    <source>
        <strain evidence="2 4">NH166</strain>
    </source>
</reference>
<organism evidence="1 3">
    <name type="scientific">Flagellimonas aequoris</name>
    <dbReference type="NCBI Taxonomy" id="2306997"/>
    <lineage>
        <taxon>Bacteria</taxon>
        <taxon>Pseudomonadati</taxon>
        <taxon>Bacteroidota</taxon>
        <taxon>Flavobacteriia</taxon>
        <taxon>Flavobacteriales</taxon>
        <taxon>Flavobacteriaceae</taxon>
        <taxon>Flagellimonas</taxon>
    </lineage>
</organism>
<dbReference type="EMBL" id="QXFJ01000011">
    <property type="protein sequence ID" value="RIV72630.1"/>
    <property type="molecule type" value="Genomic_DNA"/>
</dbReference>
<reference evidence="1 3" key="1">
    <citation type="submission" date="2018-08" db="EMBL/GenBank/DDBJ databases">
        <title>Proposal of Muricauda 72 sp.nov. and Muricauda NH166 sp.nov., isolated from seawater.</title>
        <authorList>
            <person name="Cheng H."/>
            <person name="Wu Y.-H."/>
            <person name="Guo L.-L."/>
            <person name="Xu X.-W."/>
        </authorList>
    </citation>
    <scope>NUCLEOTIDE SEQUENCE [LARGE SCALE GENOMIC DNA]</scope>
    <source>
        <strain evidence="1 3">NH166</strain>
    </source>
</reference>
<gene>
    <name evidence="1" type="ORF">D2U88_05185</name>
    <name evidence="2" type="ORF">FQ019_05150</name>
</gene>
<dbReference type="EMBL" id="VNWL01000010">
    <property type="protein sequence ID" value="TXK05131.1"/>
    <property type="molecule type" value="Genomic_DNA"/>
</dbReference>